<name>A0A0A9AHS2_ARUDO</name>
<sequence length="24" mass="2956">MKVIFRINWYRCCIKPPSTASYYD</sequence>
<reference evidence="1" key="2">
    <citation type="journal article" date="2015" name="Data Brief">
        <title>Shoot transcriptome of the giant reed, Arundo donax.</title>
        <authorList>
            <person name="Barrero R.A."/>
            <person name="Guerrero F.D."/>
            <person name="Moolhuijzen P."/>
            <person name="Goolsby J.A."/>
            <person name="Tidwell J."/>
            <person name="Bellgard S.E."/>
            <person name="Bellgard M.I."/>
        </authorList>
    </citation>
    <scope>NUCLEOTIDE SEQUENCE</scope>
    <source>
        <tissue evidence="1">Shoot tissue taken approximately 20 cm above the soil surface</tissue>
    </source>
</reference>
<protein>
    <submittedName>
        <fullName evidence="1">Uncharacterized protein</fullName>
    </submittedName>
</protein>
<dbReference type="EMBL" id="GBRH01247199">
    <property type="protein sequence ID" value="JAD50696.1"/>
    <property type="molecule type" value="Transcribed_RNA"/>
</dbReference>
<accession>A0A0A9AHS2</accession>
<reference evidence="1" key="1">
    <citation type="submission" date="2014-09" db="EMBL/GenBank/DDBJ databases">
        <authorList>
            <person name="Magalhaes I.L.F."/>
            <person name="Oliveira U."/>
            <person name="Santos F.R."/>
            <person name="Vidigal T.H.D.A."/>
            <person name="Brescovit A.D."/>
            <person name="Santos A.J."/>
        </authorList>
    </citation>
    <scope>NUCLEOTIDE SEQUENCE</scope>
    <source>
        <tissue evidence="1">Shoot tissue taken approximately 20 cm above the soil surface</tissue>
    </source>
</reference>
<evidence type="ECO:0000313" key="1">
    <source>
        <dbReference type="EMBL" id="JAD50696.1"/>
    </source>
</evidence>
<dbReference type="AlphaFoldDB" id="A0A0A9AHS2"/>
<organism evidence="1">
    <name type="scientific">Arundo donax</name>
    <name type="common">Giant reed</name>
    <name type="synonym">Donax arundinaceus</name>
    <dbReference type="NCBI Taxonomy" id="35708"/>
    <lineage>
        <taxon>Eukaryota</taxon>
        <taxon>Viridiplantae</taxon>
        <taxon>Streptophyta</taxon>
        <taxon>Embryophyta</taxon>
        <taxon>Tracheophyta</taxon>
        <taxon>Spermatophyta</taxon>
        <taxon>Magnoliopsida</taxon>
        <taxon>Liliopsida</taxon>
        <taxon>Poales</taxon>
        <taxon>Poaceae</taxon>
        <taxon>PACMAD clade</taxon>
        <taxon>Arundinoideae</taxon>
        <taxon>Arundineae</taxon>
        <taxon>Arundo</taxon>
    </lineage>
</organism>
<proteinExistence type="predicted"/>